<dbReference type="SUPFAM" id="SSF111331">
    <property type="entry name" value="NAD kinase/diacylglycerol kinase-like"/>
    <property type="match status" value="1"/>
</dbReference>
<dbReference type="InterPro" id="IPR017438">
    <property type="entry name" value="ATP-NAD_kinase_N"/>
</dbReference>
<dbReference type="Proteomes" id="UP000004478">
    <property type="component" value="Unassembled WGS sequence"/>
</dbReference>
<dbReference type="OrthoDB" id="9790659at2"/>
<name>K1LDC1_CECL9</name>
<feature type="transmembrane region" description="Helical" evidence="1">
    <location>
        <begin position="446"/>
        <end position="463"/>
    </location>
</feature>
<dbReference type="PANTHER" id="PTHR20992">
    <property type="entry name" value="AT15442P-RELATED"/>
    <property type="match status" value="1"/>
</dbReference>
<dbReference type="Pfam" id="PF04087">
    <property type="entry name" value="DUF389"/>
    <property type="match status" value="1"/>
</dbReference>
<protein>
    <submittedName>
        <fullName evidence="2">Putative hydrophobic domain protein</fullName>
    </submittedName>
</protein>
<feature type="transmembrane region" description="Helical" evidence="1">
    <location>
        <begin position="499"/>
        <end position="524"/>
    </location>
</feature>
<evidence type="ECO:0000313" key="3">
    <source>
        <dbReference type="Proteomes" id="UP000004478"/>
    </source>
</evidence>
<proteinExistence type="predicted"/>
<gene>
    <name evidence="2" type="ORF">B879_01162</name>
</gene>
<sequence>MKSITLVFDDKLTELVQQKVIPLFGSNLKITVPFSKCKTFEFGESDFLVFYVSDQQFRDIINSIIQKHWKIGFLPHPELAEVAQGFGVSSNLELSVENILSREETVEMDMLYVNDQPVFNSMVIGNTFSLLHAGDLGKSGFLKYYLRIKRFLSSLKKAHLHDLSINWSIESDEMREHAIDTAALGMLVVQHGKSSLLSRRMLEDSDPNDGMMNCLVLAPKSIWEVFKFGLYSIFKSAKHQKLPNYVAHLKTDKIQIFSKKNIDFAIDNILLSSKEIFLEVKPKLINVVPGKFLETNKEVKSSKIFKTQNLPQGELRVELLRKSLPLTNHATTEEFKWLFTILRENSQLNSSYLVLMAISTVIATFGLFGNSSPVIIGAMILAPLMAPIISLGMGVLRQDQKLISDSFKTIGFGMALGYIFAIIITWLTPLNTMNGEILARIRPNLLDLGVAAASGVAGAYAHAKKEIAKTLAGVAIAVALVPPLAVSGIGFGWGNWSVFWGALLLLGTNLAGMVLSAALTFLFLGFSPFRLARKGLFISLIFVGIISAPLAFGFSEMVKENKIIQELSGKEIAQGVVREVGVIQVKPLKLSVTIVSETPLDINELSAIKKEISEVIRQDVEIELSVAIKM</sequence>
<keyword evidence="1" id="KW-1133">Transmembrane helix</keyword>
<dbReference type="EMBL" id="AMGM01000012">
    <property type="protein sequence ID" value="EKB50157.1"/>
    <property type="molecule type" value="Genomic_DNA"/>
</dbReference>
<keyword evidence="3" id="KW-1185">Reference proteome</keyword>
<dbReference type="PANTHER" id="PTHR20992:SF9">
    <property type="entry name" value="AT15442P-RELATED"/>
    <property type="match status" value="1"/>
</dbReference>
<keyword evidence="1" id="KW-0812">Transmembrane</keyword>
<dbReference type="Gene3D" id="3.40.50.10330">
    <property type="entry name" value="Probable inorganic polyphosphate/atp-NAD kinase, domain 1"/>
    <property type="match status" value="1"/>
</dbReference>
<feature type="transmembrane region" description="Helical" evidence="1">
    <location>
        <begin position="470"/>
        <end position="493"/>
    </location>
</feature>
<feature type="transmembrane region" description="Helical" evidence="1">
    <location>
        <begin position="536"/>
        <end position="554"/>
    </location>
</feature>
<dbReference type="PATRIC" id="fig|1225176.3.peg.1240"/>
<reference evidence="2 3" key="1">
    <citation type="journal article" date="2012" name="J. Bacteriol.">
        <title>Draft Genome Sequence of Cecembia lonarensis Strain LW9T, Isolated from Lonar Lake, a Haloalkaline Lake in India.</title>
        <authorList>
            <person name="Shivaji S."/>
            <person name="Ara S."/>
            <person name="Singh A."/>
            <person name="Pinnaka A.K."/>
        </authorList>
    </citation>
    <scope>NUCLEOTIDE SEQUENCE [LARGE SCALE GENOMIC DNA]</scope>
    <source>
        <strain evidence="2 3">LW9</strain>
    </source>
</reference>
<dbReference type="InterPro" id="IPR016064">
    <property type="entry name" value="NAD/diacylglycerol_kinase_sf"/>
</dbReference>
<keyword evidence="1" id="KW-0472">Membrane</keyword>
<dbReference type="NCBIfam" id="TIGR00341">
    <property type="entry name" value="TIGR00341 family protein"/>
    <property type="match status" value="1"/>
</dbReference>
<feature type="transmembrane region" description="Helical" evidence="1">
    <location>
        <begin position="374"/>
        <end position="395"/>
    </location>
</feature>
<dbReference type="AlphaFoldDB" id="K1LDC1"/>
<feature type="transmembrane region" description="Helical" evidence="1">
    <location>
        <begin position="351"/>
        <end position="368"/>
    </location>
</feature>
<organism evidence="2 3">
    <name type="scientific">Cecembia lonarensis (strain CCUG 58316 / KCTC 22772 / LW9)</name>
    <dbReference type="NCBI Taxonomy" id="1225176"/>
    <lineage>
        <taxon>Bacteria</taxon>
        <taxon>Pseudomonadati</taxon>
        <taxon>Bacteroidota</taxon>
        <taxon>Cytophagia</taxon>
        <taxon>Cytophagales</taxon>
        <taxon>Cyclobacteriaceae</taxon>
        <taxon>Cecembia</taxon>
    </lineage>
</organism>
<feature type="transmembrane region" description="Helical" evidence="1">
    <location>
        <begin position="407"/>
        <end position="426"/>
    </location>
</feature>
<dbReference type="RefSeq" id="WP_009184204.1">
    <property type="nucleotide sequence ID" value="NZ_AMGM01000012.1"/>
</dbReference>
<accession>K1LDC1</accession>
<comment type="caution">
    <text evidence="2">The sequence shown here is derived from an EMBL/GenBank/DDBJ whole genome shotgun (WGS) entry which is preliminary data.</text>
</comment>
<evidence type="ECO:0000313" key="2">
    <source>
        <dbReference type="EMBL" id="EKB50157.1"/>
    </source>
</evidence>
<evidence type="ECO:0000256" key="1">
    <source>
        <dbReference type="SAM" id="Phobius"/>
    </source>
</evidence>
<dbReference type="InterPro" id="IPR005240">
    <property type="entry name" value="DUF389"/>
</dbReference>
<dbReference type="Gene3D" id="2.60.200.40">
    <property type="match status" value="1"/>
</dbReference>